<comment type="caution">
    <text evidence="1">The sequence shown here is derived from an EMBL/GenBank/DDBJ whole genome shotgun (WGS) entry which is preliminary data.</text>
</comment>
<evidence type="ECO:0000313" key="1">
    <source>
        <dbReference type="EMBL" id="TSP11471.1"/>
    </source>
</evidence>
<gene>
    <name evidence="1" type="ORF">FGG12_17700</name>
</gene>
<dbReference type="EMBL" id="VCIZ01000010">
    <property type="protein sequence ID" value="TSP11471.1"/>
    <property type="molecule type" value="Genomic_DNA"/>
</dbReference>
<keyword evidence="2" id="KW-1185">Reference proteome</keyword>
<accession>A0ABY3EKZ9</accession>
<evidence type="ECO:0000313" key="2">
    <source>
        <dbReference type="Proteomes" id="UP000318943"/>
    </source>
</evidence>
<reference evidence="1 2" key="1">
    <citation type="submission" date="2019-05" db="EMBL/GenBank/DDBJ databases">
        <title>Whole genome sequence analysis of Cupriavidus campinensis S14E4C strain.</title>
        <authorList>
            <person name="Abbaszade G."/>
            <person name="Szabo A."/>
            <person name="Toumi M."/>
            <person name="Toth E."/>
        </authorList>
    </citation>
    <scope>NUCLEOTIDE SEQUENCE [LARGE SCALE GENOMIC DNA]</scope>
    <source>
        <strain evidence="1 2">S14E4C</strain>
    </source>
</reference>
<protein>
    <submittedName>
        <fullName evidence="1">Uncharacterized protein</fullName>
    </submittedName>
</protein>
<sequence length="87" mass="9757">MSHVRPAFLFVSVAMNTILHRLEHEPSYGLHSDERQIRRDAADAIRELSDALRTMLGQFTKTPSTLRDTEARVKAHAALKSVVGEMA</sequence>
<proteinExistence type="predicted"/>
<dbReference type="Proteomes" id="UP000318943">
    <property type="component" value="Unassembled WGS sequence"/>
</dbReference>
<organism evidence="1 2">
    <name type="scientific">Cupriavidus campinensis</name>
    <dbReference type="NCBI Taxonomy" id="151783"/>
    <lineage>
        <taxon>Bacteria</taxon>
        <taxon>Pseudomonadati</taxon>
        <taxon>Pseudomonadota</taxon>
        <taxon>Betaproteobacteria</taxon>
        <taxon>Burkholderiales</taxon>
        <taxon>Burkholderiaceae</taxon>
        <taxon>Cupriavidus</taxon>
    </lineage>
</organism>
<name>A0ABY3EKZ9_9BURK</name>